<evidence type="ECO:0000313" key="5">
    <source>
        <dbReference type="Proteomes" id="UP001209317"/>
    </source>
</evidence>
<dbReference type="Proteomes" id="UP001209317">
    <property type="component" value="Unassembled WGS sequence"/>
</dbReference>
<dbReference type="InterPro" id="IPR022409">
    <property type="entry name" value="PKD/Chitinase_dom"/>
</dbReference>
<dbReference type="GO" id="GO:0004553">
    <property type="term" value="F:hydrolase activity, hydrolyzing O-glycosyl compounds"/>
    <property type="evidence" value="ECO:0007669"/>
    <property type="project" value="UniProtKB-ARBA"/>
</dbReference>
<reference evidence="4" key="1">
    <citation type="submission" date="2022-10" db="EMBL/GenBank/DDBJ databases">
        <authorList>
            <person name="Kim H.S."/>
            <person name="Kim J.-S."/>
            <person name="Suh M.K."/>
            <person name="Eom M.K."/>
            <person name="Lee J.-S."/>
        </authorList>
    </citation>
    <scope>NUCLEOTIDE SEQUENCE</scope>
    <source>
        <strain evidence="4">LIP-5</strain>
    </source>
</reference>
<evidence type="ECO:0000259" key="3">
    <source>
        <dbReference type="PROSITE" id="PS50093"/>
    </source>
</evidence>
<dbReference type="SMART" id="SM00089">
    <property type="entry name" value="PKD"/>
    <property type="match status" value="3"/>
</dbReference>
<dbReference type="CDD" id="cd00146">
    <property type="entry name" value="PKD"/>
    <property type="match status" value="3"/>
</dbReference>
<dbReference type="InterPro" id="IPR013320">
    <property type="entry name" value="ConA-like_dom_sf"/>
</dbReference>
<keyword evidence="1" id="KW-0732">Signal</keyword>
<dbReference type="AlphaFoldDB" id="A0AAE3IMP9"/>
<gene>
    <name evidence="4" type="ORF">OD355_05010</name>
</gene>
<evidence type="ECO:0000313" key="4">
    <source>
        <dbReference type="EMBL" id="MCU7693875.1"/>
    </source>
</evidence>
<protein>
    <submittedName>
        <fullName evidence="4">PKD domain-containing protein</fullName>
    </submittedName>
</protein>
<feature type="domain" description="PKD" evidence="3">
    <location>
        <begin position="126"/>
        <end position="180"/>
    </location>
</feature>
<organism evidence="4 5">
    <name type="scientific">Haoranjiania flava</name>
    <dbReference type="NCBI Taxonomy" id="1856322"/>
    <lineage>
        <taxon>Bacteria</taxon>
        <taxon>Pseudomonadati</taxon>
        <taxon>Bacteroidota</taxon>
        <taxon>Chitinophagia</taxon>
        <taxon>Chitinophagales</taxon>
        <taxon>Chitinophagaceae</taxon>
        <taxon>Haoranjiania</taxon>
    </lineage>
</organism>
<dbReference type="Pfam" id="PF00801">
    <property type="entry name" value="PKD"/>
    <property type="match status" value="2"/>
</dbReference>
<dbReference type="Gene3D" id="2.60.40.10">
    <property type="entry name" value="Immunoglobulins"/>
    <property type="match status" value="3"/>
</dbReference>
<feature type="domain" description="PKD" evidence="3">
    <location>
        <begin position="27"/>
        <end position="107"/>
    </location>
</feature>
<evidence type="ECO:0000256" key="2">
    <source>
        <dbReference type="ARBA" id="ARBA00023157"/>
    </source>
</evidence>
<dbReference type="SUPFAM" id="SSF49299">
    <property type="entry name" value="PKD domain"/>
    <property type="match status" value="3"/>
</dbReference>
<dbReference type="Gene3D" id="2.60.120.200">
    <property type="match status" value="1"/>
</dbReference>
<name>A0AAE3IMP9_9BACT</name>
<dbReference type="InterPro" id="IPR006558">
    <property type="entry name" value="LamG-like"/>
</dbReference>
<dbReference type="RefSeq" id="WP_263037363.1">
    <property type="nucleotide sequence ID" value="NZ_JAOTPL010000005.1"/>
</dbReference>
<dbReference type="InterPro" id="IPR013783">
    <property type="entry name" value="Ig-like_fold"/>
</dbReference>
<dbReference type="SUPFAM" id="SSF49899">
    <property type="entry name" value="Concanavalin A-like lectins/glucanases"/>
    <property type="match status" value="1"/>
</dbReference>
<dbReference type="PROSITE" id="PS51257">
    <property type="entry name" value="PROKAR_LIPOPROTEIN"/>
    <property type="match status" value="1"/>
</dbReference>
<dbReference type="GO" id="GO:0005975">
    <property type="term" value="P:carbohydrate metabolic process"/>
    <property type="evidence" value="ECO:0007669"/>
    <property type="project" value="UniProtKB-ARBA"/>
</dbReference>
<keyword evidence="5" id="KW-1185">Reference proteome</keyword>
<evidence type="ECO:0000256" key="1">
    <source>
        <dbReference type="ARBA" id="ARBA00022729"/>
    </source>
</evidence>
<dbReference type="Pfam" id="PF13385">
    <property type="entry name" value="Laminin_G_3"/>
    <property type="match status" value="1"/>
</dbReference>
<keyword evidence="2" id="KW-1015">Disulfide bond</keyword>
<dbReference type="EMBL" id="JAOTPL010000005">
    <property type="protein sequence ID" value="MCU7693875.1"/>
    <property type="molecule type" value="Genomic_DNA"/>
</dbReference>
<dbReference type="InterPro" id="IPR000601">
    <property type="entry name" value="PKD_dom"/>
</dbReference>
<feature type="domain" description="PKD" evidence="3">
    <location>
        <begin position="201"/>
        <end position="287"/>
    </location>
</feature>
<proteinExistence type="predicted"/>
<accession>A0AAE3IMP9</accession>
<dbReference type="InterPro" id="IPR035986">
    <property type="entry name" value="PKD_dom_sf"/>
</dbReference>
<comment type="caution">
    <text evidence="4">The sequence shown here is derived from an EMBL/GenBank/DDBJ whole genome shotgun (WGS) entry which is preliminary data.</text>
</comment>
<dbReference type="PROSITE" id="PS50093">
    <property type="entry name" value="PKD"/>
    <property type="match status" value="3"/>
</dbReference>
<dbReference type="SMART" id="SM00560">
    <property type="entry name" value="LamGL"/>
    <property type="match status" value="1"/>
</dbReference>
<sequence>MRNYCIALLLFFTALYSCKKHDTGNPINIDFTASSFELKAGDSITFKDISTGTVSNWSWEFEGGAPANSNLSGPVVTYKIPGVYNVTLKLRNADNEVILTKEKMITVGYNNVTARAGIFKKIIMQNEAVHFKDSSDGLPTKWKWEFEQVANGKILVSEDQNPQMNFKDTGYYNLKLIASNPTYSDTLILPMAFYIVDPYILVADFTSDIKSVYEGQTVRFSDQSLGLATDWEWKLQSGSDIFKTTDKNPAIKFDKAGLYAVTLTVKNGLTSHTKTIQNYLKVIPAGALVGYFPFDFSATDKGPLNMATAERGKISFTNVQRSGNEAAVSTFDGSAGIVVTDNSSFNFGSGDFTVSVWVQTSSSLRMMLWQESGKNGSRDNQTWLRLNSSTTQYTAFNTEDENGGSFIGVAEAGNLANGKWNHLVAIRSGLQTKIYLNGSLLAERTSTTGIKNVSNAGNFKIGMQEGTGGFNNYFIGQLDDLIIYKRALTEAEVKMLYKL</sequence>